<protein>
    <submittedName>
        <fullName evidence="2">Phosphatidylglycerophosphatase A</fullName>
    </submittedName>
</protein>
<dbReference type="KEGG" id="bcop:JD108_04990"/>
<dbReference type="AlphaFoldDB" id="A0A7T5JPP3"/>
<dbReference type="EMBL" id="CP066308">
    <property type="protein sequence ID" value="QQE75286.1"/>
    <property type="molecule type" value="Genomic_DNA"/>
</dbReference>
<accession>A0A7T5JPP3</accession>
<gene>
    <name evidence="2" type="ORF">JD108_04990</name>
    <name evidence="3" type="ORF">KDJ56_04670</name>
</gene>
<dbReference type="InterPro" id="IPR036681">
    <property type="entry name" value="PgpA-like_sf"/>
</dbReference>
<dbReference type="GO" id="GO:0006629">
    <property type="term" value="P:lipid metabolic process"/>
    <property type="evidence" value="ECO:0007669"/>
    <property type="project" value="InterPro"/>
</dbReference>
<reference evidence="3" key="2">
    <citation type="submission" date="2021-04" db="EMBL/GenBank/DDBJ databases">
        <title>Brevibacillus composti FJAT-54423, complete genome.</title>
        <authorList>
            <person name="Tang R."/>
        </authorList>
    </citation>
    <scope>NUCLEOTIDE SEQUENCE</scope>
    <source>
        <strain evidence="3">FJAT-54424</strain>
    </source>
</reference>
<keyword evidence="5" id="KW-1185">Reference proteome</keyword>
<dbReference type="RefSeq" id="WP_198828815.1">
    <property type="nucleotide sequence ID" value="NZ_CP066308.1"/>
</dbReference>
<reference evidence="2 4" key="1">
    <citation type="submission" date="2020-12" db="EMBL/GenBank/DDBJ databases">
        <title>strain FJAT-54423T represents a novel species of the genus Brevibacillus.</title>
        <authorList>
            <person name="Tang R."/>
        </authorList>
    </citation>
    <scope>NUCLEOTIDE SEQUENCE [LARGE SCALE GENOMIC DNA]</scope>
    <source>
        <strain evidence="2 4">FJAT-54423</strain>
    </source>
</reference>
<evidence type="ECO:0000313" key="4">
    <source>
        <dbReference type="Proteomes" id="UP000595847"/>
    </source>
</evidence>
<dbReference type="InterPro" id="IPR007686">
    <property type="entry name" value="YutG/PgpA"/>
</dbReference>
<feature type="domain" description="YutG/PgpA" evidence="1">
    <location>
        <begin position="30"/>
        <end position="160"/>
    </location>
</feature>
<dbReference type="SUPFAM" id="SSF101307">
    <property type="entry name" value="YutG-like"/>
    <property type="match status" value="1"/>
</dbReference>
<name>A0A7T5JPP3_9BACL</name>
<dbReference type="InterPro" id="IPR026038">
    <property type="entry name" value="Put_PGPase"/>
</dbReference>
<dbReference type="GO" id="GO:0008962">
    <property type="term" value="F:phosphatidylglycerophosphatase activity"/>
    <property type="evidence" value="ECO:0007669"/>
    <property type="project" value="InterPro"/>
</dbReference>
<evidence type="ECO:0000259" key="1">
    <source>
        <dbReference type="Pfam" id="PF04608"/>
    </source>
</evidence>
<dbReference type="EMBL" id="CP073708">
    <property type="protein sequence ID" value="QUO42313.1"/>
    <property type="molecule type" value="Genomic_DNA"/>
</dbReference>
<evidence type="ECO:0000313" key="2">
    <source>
        <dbReference type="EMBL" id="QQE75286.1"/>
    </source>
</evidence>
<dbReference type="Proteomes" id="UP000677234">
    <property type="component" value="Chromosome"/>
</dbReference>
<dbReference type="Proteomes" id="UP000595847">
    <property type="component" value="Chromosome"/>
</dbReference>
<organism evidence="2 4">
    <name type="scientific">Brevibacillus composti</name>
    <dbReference type="NCBI Taxonomy" id="2796470"/>
    <lineage>
        <taxon>Bacteria</taxon>
        <taxon>Bacillati</taxon>
        <taxon>Bacillota</taxon>
        <taxon>Bacilli</taxon>
        <taxon>Bacillales</taxon>
        <taxon>Paenibacillaceae</taxon>
        <taxon>Brevibacillus</taxon>
    </lineage>
</organism>
<dbReference type="Pfam" id="PF04608">
    <property type="entry name" value="PgpA"/>
    <property type="match status" value="1"/>
</dbReference>
<evidence type="ECO:0000313" key="5">
    <source>
        <dbReference type="Proteomes" id="UP000677234"/>
    </source>
</evidence>
<evidence type="ECO:0000313" key="3">
    <source>
        <dbReference type="EMBL" id="QUO42313.1"/>
    </source>
</evidence>
<dbReference type="PIRSF" id="PIRSF019587">
    <property type="entry name" value="PGPase"/>
    <property type="match status" value="1"/>
</dbReference>
<dbReference type="Gene3D" id="1.10.3760.10">
    <property type="entry name" value="PgpA-like"/>
    <property type="match status" value="1"/>
</dbReference>
<sequence length="171" mass="19252">MKEYSPLNSMTCYDVTLELLQKRGVDVDDIAEIVLFLQKDYFPHLTLEACRESVHAVLRKREVQNALMTGIQLDVLAEEKMLFSPLQEIIESDESLYGIDEVMALAIVNLYGSIGFTNYGYVDKLKHGKLRELNGKRNGVHTFLDDLVGAVAAAASSRIAHRQKQEEESCT</sequence>
<proteinExistence type="predicted"/>